<feature type="region of interest" description="Disordered" evidence="1">
    <location>
        <begin position="281"/>
        <end position="323"/>
    </location>
</feature>
<feature type="compositionally biased region" description="Low complexity" evidence="1">
    <location>
        <begin position="303"/>
        <end position="323"/>
    </location>
</feature>
<feature type="region of interest" description="Disordered" evidence="1">
    <location>
        <begin position="142"/>
        <end position="179"/>
    </location>
</feature>
<sequence length="323" mass="34216">MTSIIQRDLGYDVGNSADGSDRGGGVGPYSCSSASMMYQDRIQGRQGYMQGESTIEQWRHERGVLGSTRRIWIPETVAALNHGGKDPQETMVGKSSSNIATGTRSDIYHKWSAGNMPSGTLDVRPDLENIRSGRIGDIVRLDPSCDEISDGGEHGAQDLPFPPPSPPRASLLSPPHHASSVPPLLAPSALFGGFHHSQQQDLAVSRYRPDYRPECENNEDQTRSVHGMMAGLEHVVNHYHQATTMVSPATLALGSAASAPSLASAERPKAAIRMLASMSTSAENMPSGSGTSLSAMQDGEVPSTTSTSSVASTSAAESSRCVP</sequence>
<accession>A0A1X2H7F6</accession>
<gene>
    <name evidence="2" type="ORF">BCR43DRAFT_322604</name>
</gene>
<dbReference type="Proteomes" id="UP000242180">
    <property type="component" value="Unassembled WGS sequence"/>
</dbReference>
<proteinExistence type="predicted"/>
<protein>
    <submittedName>
        <fullName evidence="2">Uncharacterized protein</fullName>
    </submittedName>
</protein>
<dbReference type="AlphaFoldDB" id="A0A1X2H7F6"/>
<evidence type="ECO:0000256" key="1">
    <source>
        <dbReference type="SAM" id="MobiDB-lite"/>
    </source>
</evidence>
<reference evidence="2 3" key="1">
    <citation type="submission" date="2016-07" db="EMBL/GenBank/DDBJ databases">
        <title>Pervasive Adenine N6-methylation of Active Genes in Fungi.</title>
        <authorList>
            <consortium name="DOE Joint Genome Institute"/>
            <person name="Mondo S.J."/>
            <person name="Dannebaum R.O."/>
            <person name="Kuo R.C."/>
            <person name="Labutti K."/>
            <person name="Haridas S."/>
            <person name="Kuo A."/>
            <person name="Salamov A."/>
            <person name="Ahrendt S.R."/>
            <person name="Lipzen A."/>
            <person name="Sullivan W."/>
            <person name="Andreopoulos W.B."/>
            <person name="Clum A."/>
            <person name="Lindquist E."/>
            <person name="Daum C."/>
            <person name="Ramamoorthy G.K."/>
            <person name="Gryganskyi A."/>
            <person name="Culley D."/>
            <person name="Magnuson J.K."/>
            <person name="James T.Y."/>
            <person name="O'Malley M.A."/>
            <person name="Stajich J.E."/>
            <person name="Spatafora J.W."/>
            <person name="Visel A."/>
            <person name="Grigoriev I.V."/>
        </authorList>
    </citation>
    <scope>NUCLEOTIDE SEQUENCE [LARGE SCALE GENOMIC DNA]</scope>
    <source>
        <strain evidence="2 3">NRRL 2496</strain>
    </source>
</reference>
<evidence type="ECO:0000313" key="3">
    <source>
        <dbReference type="Proteomes" id="UP000242180"/>
    </source>
</evidence>
<evidence type="ECO:0000313" key="2">
    <source>
        <dbReference type="EMBL" id="ORY94493.1"/>
    </source>
</evidence>
<feature type="region of interest" description="Disordered" evidence="1">
    <location>
        <begin position="1"/>
        <end position="28"/>
    </location>
</feature>
<feature type="compositionally biased region" description="Polar residues" evidence="1">
    <location>
        <begin position="281"/>
        <end position="295"/>
    </location>
</feature>
<dbReference type="EMBL" id="MCGN01000007">
    <property type="protein sequence ID" value="ORY94493.1"/>
    <property type="molecule type" value="Genomic_DNA"/>
</dbReference>
<keyword evidence="3" id="KW-1185">Reference proteome</keyword>
<comment type="caution">
    <text evidence="2">The sequence shown here is derived from an EMBL/GenBank/DDBJ whole genome shotgun (WGS) entry which is preliminary data.</text>
</comment>
<name>A0A1X2H7F6_SYNRA</name>
<organism evidence="2 3">
    <name type="scientific">Syncephalastrum racemosum</name>
    <name type="common">Filamentous fungus</name>
    <dbReference type="NCBI Taxonomy" id="13706"/>
    <lineage>
        <taxon>Eukaryota</taxon>
        <taxon>Fungi</taxon>
        <taxon>Fungi incertae sedis</taxon>
        <taxon>Mucoromycota</taxon>
        <taxon>Mucoromycotina</taxon>
        <taxon>Mucoromycetes</taxon>
        <taxon>Mucorales</taxon>
        <taxon>Syncephalastraceae</taxon>
        <taxon>Syncephalastrum</taxon>
    </lineage>
</organism>
<dbReference type="InParanoid" id="A0A1X2H7F6"/>